<comment type="caution">
    <text evidence="2">The sequence shown here is derived from an EMBL/GenBank/DDBJ whole genome shotgun (WGS) entry which is preliminary data.</text>
</comment>
<keyword evidence="3" id="KW-1185">Reference proteome</keyword>
<dbReference type="Pfam" id="PF13412">
    <property type="entry name" value="HTH_24"/>
    <property type="match status" value="1"/>
</dbReference>
<evidence type="ECO:0000313" key="3">
    <source>
        <dbReference type="Proteomes" id="UP001168821"/>
    </source>
</evidence>
<dbReference type="Proteomes" id="UP001168821">
    <property type="component" value="Unassembled WGS sequence"/>
</dbReference>
<gene>
    <name evidence="2" type="ORF">Zmor_006845</name>
</gene>
<feature type="region of interest" description="Disordered" evidence="1">
    <location>
        <begin position="62"/>
        <end position="82"/>
    </location>
</feature>
<protein>
    <recommendedName>
        <fullName evidence="4">DUF4817 domain-containing protein</fullName>
    </recommendedName>
</protein>
<reference evidence="2" key="1">
    <citation type="journal article" date="2023" name="G3 (Bethesda)">
        <title>Whole genome assemblies of Zophobas morio and Tenebrio molitor.</title>
        <authorList>
            <person name="Kaur S."/>
            <person name="Stinson S.A."/>
            <person name="diCenzo G.C."/>
        </authorList>
    </citation>
    <scope>NUCLEOTIDE SEQUENCE</scope>
    <source>
        <strain evidence="2">QUZm001</strain>
    </source>
</reference>
<accession>A0AA38MNP6</accession>
<evidence type="ECO:0000256" key="1">
    <source>
        <dbReference type="SAM" id="MobiDB-lite"/>
    </source>
</evidence>
<dbReference type="AlphaFoldDB" id="A0AA38MNP6"/>
<dbReference type="PANTHER" id="PTHR47326">
    <property type="entry name" value="TRANSPOSABLE ELEMENT TC3 TRANSPOSASE-LIKE PROTEIN"/>
    <property type="match status" value="1"/>
</dbReference>
<evidence type="ECO:0000313" key="2">
    <source>
        <dbReference type="EMBL" id="KAJ3662499.1"/>
    </source>
</evidence>
<name>A0AA38MNP6_9CUCU</name>
<evidence type="ECO:0008006" key="4">
    <source>
        <dbReference type="Google" id="ProtNLM"/>
    </source>
</evidence>
<organism evidence="2 3">
    <name type="scientific">Zophobas morio</name>
    <dbReference type="NCBI Taxonomy" id="2755281"/>
    <lineage>
        <taxon>Eukaryota</taxon>
        <taxon>Metazoa</taxon>
        <taxon>Ecdysozoa</taxon>
        <taxon>Arthropoda</taxon>
        <taxon>Hexapoda</taxon>
        <taxon>Insecta</taxon>
        <taxon>Pterygota</taxon>
        <taxon>Neoptera</taxon>
        <taxon>Endopterygota</taxon>
        <taxon>Coleoptera</taxon>
        <taxon>Polyphaga</taxon>
        <taxon>Cucujiformia</taxon>
        <taxon>Tenebrionidae</taxon>
        <taxon>Zophobas</taxon>
    </lineage>
</organism>
<proteinExistence type="predicted"/>
<dbReference type="PANTHER" id="PTHR47326:SF1">
    <property type="entry name" value="HTH PSQ-TYPE DOMAIN-CONTAINING PROTEIN"/>
    <property type="match status" value="1"/>
</dbReference>
<sequence length="139" mass="16006">MAISDQHKIFMVMSYYRNGVKEDGTWQYSIGLCMEEFREEFPDFAVEYTQFRQTLNVSSKNFQENGSVTRKAGSGRPKKRTPELIEEAREVMEETPGTSIRHLSQQLGLSVGTCNTLLKKDLHLFPYRLTSDNRLSSKS</sequence>
<dbReference type="EMBL" id="JALNTZ010000002">
    <property type="protein sequence ID" value="KAJ3662499.1"/>
    <property type="molecule type" value="Genomic_DNA"/>
</dbReference>